<name>A0A3P7VH14_HAEPC</name>
<accession>A0A3P7VH14</accession>
<dbReference type="AlphaFoldDB" id="A0A3P7VH14"/>
<gene>
    <name evidence="2" type="ORF">HPLM_LOCUS231</name>
</gene>
<sequence>MSKIDRTAHKQLSTVQKEQLYESRSLHQSQNPNTCASSSAVLPPEVSRENMVS</sequence>
<evidence type="ECO:0000313" key="3">
    <source>
        <dbReference type="Proteomes" id="UP000268014"/>
    </source>
</evidence>
<evidence type="ECO:0000313" key="2">
    <source>
        <dbReference type="EMBL" id="VDO04828.1"/>
    </source>
</evidence>
<keyword evidence="3" id="KW-1185">Reference proteome</keyword>
<feature type="region of interest" description="Disordered" evidence="1">
    <location>
        <begin position="1"/>
        <end position="53"/>
    </location>
</feature>
<dbReference type="Proteomes" id="UP000268014">
    <property type="component" value="Unassembled WGS sequence"/>
</dbReference>
<dbReference type="EMBL" id="UZAF01000131">
    <property type="protein sequence ID" value="VDO04828.1"/>
    <property type="molecule type" value="Genomic_DNA"/>
</dbReference>
<proteinExistence type="predicted"/>
<evidence type="ECO:0000256" key="1">
    <source>
        <dbReference type="SAM" id="MobiDB-lite"/>
    </source>
</evidence>
<organism evidence="2 3">
    <name type="scientific">Haemonchus placei</name>
    <name type="common">Barber's pole worm</name>
    <dbReference type="NCBI Taxonomy" id="6290"/>
    <lineage>
        <taxon>Eukaryota</taxon>
        <taxon>Metazoa</taxon>
        <taxon>Ecdysozoa</taxon>
        <taxon>Nematoda</taxon>
        <taxon>Chromadorea</taxon>
        <taxon>Rhabditida</taxon>
        <taxon>Rhabditina</taxon>
        <taxon>Rhabditomorpha</taxon>
        <taxon>Strongyloidea</taxon>
        <taxon>Trichostrongylidae</taxon>
        <taxon>Haemonchus</taxon>
    </lineage>
</organism>
<reference evidence="2 3" key="1">
    <citation type="submission" date="2018-11" db="EMBL/GenBank/DDBJ databases">
        <authorList>
            <consortium name="Pathogen Informatics"/>
        </authorList>
    </citation>
    <scope>NUCLEOTIDE SEQUENCE [LARGE SCALE GENOMIC DNA]</scope>
    <source>
        <strain evidence="2 3">MHpl1</strain>
    </source>
</reference>
<protein>
    <submittedName>
        <fullName evidence="2">Uncharacterized protein</fullName>
    </submittedName>
</protein>
<feature type="compositionally biased region" description="Polar residues" evidence="1">
    <location>
        <begin position="26"/>
        <end position="40"/>
    </location>
</feature>